<dbReference type="Pfam" id="PF01494">
    <property type="entry name" value="FAD_binding_3"/>
    <property type="match status" value="1"/>
</dbReference>
<gene>
    <name evidence="2" type="ORF">CFX0092_A1246</name>
</gene>
<dbReference type="InterPro" id="IPR002938">
    <property type="entry name" value="FAD-bd"/>
</dbReference>
<dbReference type="InterPro" id="IPR036188">
    <property type="entry name" value="FAD/NAD-bd_sf"/>
</dbReference>
<dbReference type="OrthoDB" id="9806565at2"/>
<name>A0A160T0V0_9CHLR</name>
<dbReference type="KEGG" id="pbf:CFX0092_A1246"/>
<dbReference type="PRINTS" id="PR00420">
    <property type="entry name" value="RNGMNOXGNASE"/>
</dbReference>
<accession>A0A160T0V0</accession>
<dbReference type="RefSeq" id="WP_095042661.1">
    <property type="nucleotide sequence ID" value="NZ_LN890655.1"/>
</dbReference>
<evidence type="ECO:0000259" key="1">
    <source>
        <dbReference type="Pfam" id="PF01494"/>
    </source>
</evidence>
<dbReference type="NCBIfam" id="TIGR02032">
    <property type="entry name" value="GG-red-SF"/>
    <property type="match status" value="1"/>
</dbReference>
<keyword evidence="3" id="KW-1185">Reference proteome</keyword>
<feature type="domain" description="FAD-binding" evidence="1">
    <location>
        <begin position="7"/>
        <end position="345"/>
    </location>
</feature>
<reference evidence="2" key="1">
    <citation type="submission" date="2016-01" db="EMBL/GenBank/DDBJ databases">
        <authorList>
            <person name="Mcilroy J.S."/>
            <person name="Karst M S."/>
            <person name="Albertsen M."/>
        </authorList>
    </citation>
    <scope>NUCLEOTIDE SEQUENCE</scope>
    <source>
        <strain evidence="2">Cfx-K</strain>
    </source>
</reference>
<organism evidence="2 3">
    <name type="scientific">Candidatus Promineifilum breve</name>
    <dbReference type="NCBI Taxonomy" id="1806508"/>
    <lineage>
        <taxon>Bacteria</taxon>
        <taxon>Bacillati</taxon>
        <taxon>Chloroflexota</taxon>
        <taxon>Ardenticatenia</taxon>
        <taxon>Candidatus Promineifilales</taxon>
        <taxon>Candidatus Promineifilaceae</taxon>
        <taxon>Candidatus Promineifilum</taxon>
    </lineage>
</organism>
<evidence type="ECO:0000313" key="3">
    <source>
        <dbReference type="Proteomes" id="UP000215027"/>
    </source>
</evidence>
<dbReference type="InterPro" id="IPR050407">
    <property type="entry name" value="Geranylgeranyl_reductase"/>
</dbReference>
<protein>
    <submittedName>
        <fullName evidence="2">Geranylgeranyl reductase</fullName>
    </submittedName>
</protein>
<dbReference type="SUPFAM" id="SSF51905">
    <property type="entry name" value="FAD/NAD(P)-binding domain"/>
    <property type="match status" value="1"/>
</dbReference>
<dbReference type="PANTHER" id="PTHR42685:SF22">
    <property type="entry name" value="CONDITIONED MEDIUM FACTOR RECEPTOR 1"/>
    <property type="match status" value="1"/>
</dbReference>
<dbReference type="GO" id="GO:0071949">
    <property type="term" value="F:FAD binding"/>
    <property type="evidence" value="ECO:0007669"/>
    <property type="project" value="InterPro"/>
</dbReference>
<dbReference type="GO" id="GO:0016628">
    <property type="term" value="F:oxidoreductase activity, acting on the CH-CH group of donors, NAD or NADP as acceptor"/>
    <property type="evidence" value="ECO:0007669"/>
    <property type="project" value="InterPro"/>
</dbReference>
<evidence type="ECO:0000313" key="2">
    <source>
        <dbReference type="EMBL" id="CUS03124.2"/>
    </source>
</evidence>
<proteinExistence type="predicted"/>
<dbReference type="AlphaFoldDB" id="A0A160T0V0"/>
<dbReference type="Gene3D" id="3.50.50.60">
    <property type="entry name" value="FAD/NAD(P)-binding domain"/>
    <property type="match status" value="1"/>
</dbReference>
<dbReference type="Proteomes" id="UP000215027">
    <property type="component" value="Chromosome I"/>
</dbReference>
<dbReference type="EMBL" id="LN890655">
    <property type="protein sequence ID" value="CUS03124.2"/>
    <property type="molecule type" value="Genomic_DNA"/>
</dbReference>
<sequence>MQTVSEHDVIVVGAGPGGATTATALAQRGHDVLLIDRHTFPRDKVCGDAISQGCIQIMNDLGMAGKVKAAVARGEFHRLDGMRLVGPSGHVLHSEFQHGAGGVESYVSPRVYFDALIQQQAVESGAGFLQAEVKEPLLEDGRVAGVVARANGEWQAYRSRVVVGADGVTSTIMRHLRPEGGQHSDKHRAVALRAYIEGMEIYPHEVEFFLYDEILPGYAWIFPAGDHVANIGLGMRLDKFRGLKRNLKKMLQDFLAMPDLRARLPNSHALRDVAVWQLNFGSQKHLRHAYDGALLVGDAAGLINPLTGGGIHNALISGCLAAETIDEALRVNNTTREGLAIYEQRCDEAMGPEMRKSFLYQRVLLNYPRVVDFLIRYMGRHGGVAQSFLSKL</sequence>
<dbReference type="InterPro" id="IPR011777">
    <property type="entry name" value="Geranylgeranyl_Rdtase_fam"/>
</dbReference>
<dbReference type="PANTHER" id="PTHR42685">
    <property type="entry name" value="GERANYLGERANYL DIPHOSPHATE REDUCTASE"/>
    <property type="match status" value="1"/>
</dbReference>